<keyword evidence="1" id="KW-0812">Transmembrane</keyword>
<proteinExistence type="predicted"/>
<feature type="transmembrane region" description="Helical" evidence="1">
    <location>
        <begin position="191"/>
        <end position="213"/>
    </location>
</feature>
<feature type="domain" description="SGNH" evidence="3">
    <location>
        <begin position="405"/>
        <end position="646"/>
    </location>
</feature>
<organism evidence="4">
    <name type="scientific">Citrobacter amalonaticus</name>
    <dbReference type="NCBI Taxonomy" id="35703"/>
    <lineage>
        <taxon>Bacteria</taxon>
        <taxon>Pseudomonadati</taxon>
        <taxon>Pseudomonadota</taxon>
        <taxon>Gammaproteobacteria</taxon>
        <taxon>Enterobacterales</taxon>
        <taxon>Enterobacteriaceae</taxon>
        <taxon>Citrobacter</taxon>
    </lineage>
</organism>
<evidence type="ECO:0000259" key="3">
    <source>
        <dbReference type="Pfam" id="PF19040"/>
    </source>
</evidence>
<accession>A0A6N2UEB2</accession>
<evidence type="ECO:0000259" key="2">
    <source>
        <dbReference type="Pfam" id="PF01757"/>
    </source>
</evidence>
<feature type="transmembrane region" description="Helical" evidence="1">
    <location>
        <begin position="244"/>
        <end position="263"/>
    </location>
</feature>
<dbReference type="EC" id="2.3.1.-" evidence="4"/>
<dbReference type="InterPro" id="IPR002656">
    <property type="entry name" value="Acyl_transf_3_dom"/>
</dbReference>
<keyword evidence="1" id="KW-0472">Membrane</keyword>
<protein>
    <submittedName>
        <fullName evidence="4">O-acetyltransferase OatA</fullName>
        <ecNumber evidence="4">2.3.1.-</ecNumber>
    </submittedName>
</protein>
<dbReference type="PANTHER" id="PTHR23028">
    <property type="entry name" value="ACETYLTRANSFERASE"/>
    <property type="match status" value="1"/>
</dbReference>
<feature type="transmembrane region" description="Helical" evidence="1">
    <location>
        <begin position="136"/>
        <end position="155"/>
    </location>
</feature>
<keyword evidence="4" id="KW-0808">Transferase</keyword>
<feature type="transmembrane region" description="Helical" evidence="1">
    <location>
        <begin position="167"/>
        <end position="185"/>
    </location>
</feature>
<dbReference type="PANTHER" id="PTHR23028:SF53">
    <property type="entry name" value="ACYL_TRANSF_3 DOMAIN-CONTAINING PROTEIN"/>
    <property type="match status" value="1"/>
</dbReference>
<feature type="transmembrane region" description="Helical" evidence="1">
    <location>
        <begin position="310"/>
        <end position="331"/>
    </location>
</feature>
<dbReference type="InterPro" id="IPR050879">
    <property type="entry name" value="Acyltransferase_3"/>
</dbReference>
<keyword evidence="1" id="KW-1133">Transmembrane helix</keyword>
<dbReference type="GO" id="GO:0016747">
    <property type="term" value="F:acyltransferase activity, transferring groups other than amino-acyl groups"/>
    <property type="evidence" value="ECO:0007669"/>
    <property type="project" value="InterPro"/>
</dbReference>
<feature type="transmembrane region" description="Helical" evidence="1">
    <location>
        <begin position="37"/>
        <end position="54"/>
    </location>
</feature>
<reference evidence="4" key="1">
    <citation type="submission" date="2019-11" db="EMBL/GenBank/DDBJ databases">
        <authorList>
            <person name="Feng L."/>
        </authorList>
    </citation>
    <scope>NUCLEOTIDE SEQUENCE</scope>
    <source>
        <strain evidence="4">CAmalonaticusLFYP1</strain>
    </source>
</reference>
<feature type="transmembrane region" description="Helical" evidence="1">
    <location>
        <begin position="75"/>
        <end position="92"/>
    </location>
</feature>
<dbReference type="GO" id="GO:0016020">
    <property type="term" value="C:membrane"/>
    <property type="evidence" value="ECO:0007669"/>
    <property type="project" value="TreeGrafter"/>
</dbReference>
<feature type="transmembrane region" description="Helical" evidence="1">
    <location>
        <begin position="220"/>
        <end position="238"/>
    </location>
</feature>
<feature type="transmembrane region" description="Helical" evidence="1">
    <location>
        <begin position="275"/>
        <end position="298"/>
    </location>
</feature>
<name>A0A6N2UEB2_CITAM</name>
<dbReference type="Pfam" id="PF01757">
    <property type="entry name" value="Acyl_transf_3"/>
    <property type="match status" value="1"/>
</dbReference>
<dbReference type="EMBL" id="CACRTI010000004">
    <property type="protein sequence ID" value="VYT15939.1"/>
    <property type="molecule type" value="Genomic_DNA"/>
</dbReference>
<feature type="transmembrane region" description="Helical" evidence="1">
    <location>
        <begin position="346"/>
        <end position="364"/>
    </location>
</feature>
<dbReference type="RefSeq" id="WP_156595164.1">
    <property type="nucleotide sequence ID" value="NZ_CACRTI010000004.1"/>
</dbReference>
<keyword evidence="4" id="KW-0012">Acyltransferase</keyword>
<evidence type="ECO:0000313" key="4">
    <source>
        <dbReference type="EMBL" id="VYT15939.1"/>
    </source>
</evidence>
<dbReference type="AlphaFoldDB" id="A0A6N2UEB2"/>
<dbReference type="Pfam" id="PF19040">
    <property type="entry name" value="SGNH"/>
    <property type="match status" value="1"/>
</dbReference>
<gene>
    <name evidence="4" type="primary">oatA</name>
    <name evidence="4" type="ORF">CALFYP1_03010</name>
</gene>
<feature type="transmembrane region" description="Helical" evidence="1">
    <location>
        <begin position="12"/>
        <end position="31"/>
    </location>
</feature>
<dbReference type="GO" id="GO:0009103">
    <property type="term" value="P:lipopolysaccharide biosynthetic process"/>
    <property type="evidence" value="ECO:0007669"/>
    <property type="project" value="TreeGrafter"/>
</dbReference>
<sequence>MKYRSDIDGIRAIAVLLVVLFHAGFSLFASGFIGVDIFFVISGFLIASIIKDRMDAGHFSFSDFYLRRIWRLQPAMLTMMLLCVVIASLFWLPEDYASFLKSIKQTLLIVSNRYFGDETTAYAAPDSNAMLLLHTWSLSIEWQWYVFFPVIYYVIRKKTHERALNYLAPLLTIAGIYIAWHYSGAHPTKTYYFFASRLFEFMLGVCACIYLPMAQKINKIALNSLSFVAVAAILFVSVRSDVILGYPNAYTLIVCVSTAVLIFTGSQQNILTCKLLSFPPLVWLGTISYSLYLFHWPIFATLHYIGITSVYARMAGLGLAVLLAMGSYYFIEKPYRKPRQSLKKTLILLVVIPLIAIITLMSVSKRFDGFSYLRFGESLSHINHVLKETKIKQRQDCMNENVTGTDMACVVGDKTASEKALLMGDSHSNQYWNFFDIMGKNAHVAVDMKATSLCLAIPRVYHDDLYTYKGDYYRACHENVKKYYEAIRNHKYKYVIISQVWENYAAFRVRSQIEDSPSPAESINILTRATEQAIQDIIDAGAQPVLVKTMFPMPKNFLTCFYEHFKTRGEYEPQACNPNPQINKSVWTEPFFATLQARFPSLIIVDPKNVQCPDGLCRTEIESIPLYRDVGHLNDYATKALGEVYLEQFGNPLKTPGR</sequence>
<dbReference type="InterPro" id="IPR043968">
    <property type="entry name" value="SGNH"/>
</dbReference>
<evidence type="ECO:0000256" key="1">
    <source>
        <dbReference type="SAM" id="Phobius"/>
    </source>
</evidence>
<feature type="domain" description="Acyltransferase 3" evidence="2">
    <location>
        <begin position="6"/>
        <end position="324"/>
    </location>
</feature>